<keyword evidence="2" id="KW-1185">Reference proteome</keyword>
<protein>
    <submittedName>
        <fullName evidence="1">Uncharacterized protein</fullName>
    </submittedName>
</protein>
<organism evidence="1 2">
    <name type="scientific">Scopulibacillus daqui</name>
    <dbReference type="NCBI Taxonomy" id="1469162"/>
    <lineage>
        <taxon>Bacteria</taxon>
        <taxon>Bacillati</taxon>
        <taxon>Bacillota</taxon>
        <taxon>Bacilli</taxon>
        <taxon>Bacillales</taxon>
        <taxon>Sporolactobacillaceae</taxon>
        <taxon>Scopulibacillus</taxon>
    </lineage>
</organism>
<sequence length="30" mass="3312">MKKALEIMIAIAEVLIDGRRAASEINNKVN</sequence>
<dbReference type="EMBL" id="JAFBER010000018">
    <property type="protein sequence ID" value="MBM7646292.1"/>
    <property type="molecule type" value="Genomic_DNA"/>
</dbReference>
<accession>A0ABS2Q1Y4</accession>
<proteinExistence type="predicted"/>
<reference evidence="1 2" key="1">
    <citation type="submission" date="2021-01" db="EMBL/GenBank/DDBJ databases">
        <title>Genomic Encyclopedia of Type Strains, Phase IV (KMG-IV): sequencing the most valuable type-strain genomes for metagenomic binning, comparative biology and taxonomic classification.</title>
        <authorList>
            <person name="Goeker M."/>
        </authorList>
    </citation>
    <scope>NUCLEOTIDE SEQUENCE [LARGE SCALE GENOMIC DNA]</scope>
    <source>
        <strain evidence="1 2">DSM 28236</strain>
    </source>
</reference>
<dbReference type="Proteomes" id="UP000808914">
    <property type="component" value="Unassembled WGS sequence"/>
</dbReference>
<comment type="caution">
    <text evidence="1">The sequence shown here is derived from an EMBL/GenBank/DDBJ whole genome shotgun (WGS) entry which is preliminary data.</text>
</comment>
<name>A0ABS2Q1Y4_9BACL</name>
<evidence type="ECO:0000313" key="2">
    <source>
        <dbReference type="Proteomes" id="UP000808914"/>
    </source>
</evidence>
<evidence type="ECO:0000313" key="1">
    <source>
        <dbReference type="EMBL" id="MBM7646292.1"/>
    </source>
</evidence>
<gene>
    <name evidence="1" type="ORF">JOD45_002520</name>
</gene>